<keyword evidence="2" id="KW-0808">Transferase</keyword>
<sequence length="471" mass="52833">MASYPQFSVQRGKPELVSPAEPTPYELKPLSDIDDQQALRFQVPLIFFYPHNPSIPGNRDPRLIIREALAKALVYYYPLAGRLREEGPNGKLTTECTGEGVLYIRADCDIKLEQFDGRFQTPFLLDQLLFDVPDSSGILNCPILLIQVTRLLCGGFIFAVRLNHTMLDGHGLLQFLNAVAEIARGAKTPSIVPVWERDRLFKARDPPRVTYVHHEYKVQQEDCLKKGNLDDDDDLSLDDVVEKSFYFGPSEISALRSHLPLHLKHSYSSFDVITACLWRCRTIALDPAPSNTTRLIFAISARGKPQCPLPVGYYGNTIATPGVVTTAEKLCKNPLGYALELIKKTKSSTVNNIGDYLQSVADFMALNNRPPFPLSLTQTTYIVSDNSRLGWTEVDFGWGKPVYAGPADATWVTYYSRSPRNKEGEVGIAAPIQLPKLRMERFVQEVRRMSTPTIPNSKFLSLLGLGRRLIK</sequence>
<dbReference type="EMBL" id="JAINDJ010000007">
    <property type="protein sequence ID" value="KAG9443206.1"/>
    <property type="molecule type" value="Genomic_DNA"/>
</dbReference>
<comment type="caution">
    <text evidence="4">The sequence shown here is derived from an EMBL/GenBank/DDBJ whole genome shotgun (WGS) entry which is preliminary data.</text>
</comment>
<dbReference type="Gene3D" id="3.30.559.10">
    <property type="entry name" value="Chloramphenicol acetyltransferase-like domain"/>
    <property type="match status" value="2"/>
</dbReference>
<dbReference type="PANTHER" id="PTHR31147:SF66">
    <property type="entry name" value="OS05G0315700 PROTEIN"/>
    <property type="match status" value="1"/>
</dbReference>
<gene>
    <name evidence="4" type="ORF">H6P81_019060</name>
</gene>
<protein>
    <submittedName>
        <fullName evidence="4">Uncharacterized protein</fullName>
    </submittedName>
</protein>
<feature type="region of interest" description="Disordered" evidence="3">
    <location>
        <begin position="1"/>
        <end position="21"/>
    </location>
</feature>
<dbReference type="InterPro" id="IPR050898">
    <property type="entry name" value="Plant_acyltransferase"/>
</dbReference>
<organism evidence="4 5">
    <name type="scientific">Aristolochia fimbriata</name>
    <name type="common">White veined hardy Dutchman's pipe vine</name>
    <dbReference type="NCBI Taxonomy" id="158543"/>
    <lineage>
        <taxon>Eukaryota</taxon>
        <taxon>Viridiplantae</taxon>
        <taxon>Streptophyta</taxon>
        <taxon>Embryophyta</taxon>
        <taxon>Tracheophyta</taxon>
        <taxon>Spermatophyta</taxon>
        <taxon>Magnoliopsida</taxon>
        <taxon>Magnoliidae</taxon>
        <taxon>Piperales</taxon>
        <taxon>Aristolochiaceae</taxon>
        <taxon>Aristolochia</taxon>
    </lineage>
</organism>
<evidence type="ECO:0000313" key="4">
    <source>
        <dbReference type="EMBL" id="KAG9443206.1"/>
    </source>
</evidence>
<reference evidence="4 5" key="1">
    <citation type="submission" date="2021-07" db="EMBL/GenBank/DDBJ databases">
        <title>The Aristolochia fimbriata genome: insights into angiosperm evolution, floral development and chemical biosynthesis.</title>
        <authorList>
            <person name="Jiao Y."/>
        </authorList>
    </citation>
    <scope>NUCLEOTIDE SEQUENCE [LARGE SCALE GENOMIC DNA]</scope>
    <source>
        <strain evidence="4">IBCAS-2021</strain>
        <tissue evidence="4">Leaf</tissue>
    </source>
</reference>
<dbReference type="AlphaFoldDB" id="A0AAV7E5W9"/>
<dbReference type="GO" id="GO:0016740">
    <property type="term" value="F:transferase activity"/>
    <property type="evidence" value="ECO:0007669"/>
    <property type="project" value="UniProtKB-KW"/>
</dbReference>
<proteinExistence type="inferred from homology"/>
<name>A0AAV7E5W9_ARIFI</name>
<accession>A0AAV7E5W9</accession>
<dbReference type="Proteomes" id="UP000825729">
    <property type="component" value="Unassembled WGS sequence"/>
</dbReference>
<evidence type="ECO:0000256" key="3">
    <source>
        <dbReference type="SAM" id="MobiDB-lite"/>
    </source>
</evidence>
<dbReference type="PANTHER" id="PTHR31147">
    <property type="entry name" value="ACYL TRANSFERASE 4"/>
    <property type="match status" value="1"/>
</dbReference>
<keyword evidence="5" id="KW-1185">Reference proteome</keyword>
<dbReference type="InterPro" id="IPR023213">
    <property type="entry name" value="CAT-like_dom_sf"/>
</dbReference>
<dbReference type="Pfam" id="PF02458">
    <property type="entry name" value="Transferase"/>
    <property type="match status" value="1"/>
</dbReference>
<evidence type="ECO:0000256" key="1">
    <source>
        <dbReference type="ARBA" id="ARBA00009861"/>
    </source>
</evidence>
<evidence type="ECO:0000256" key="2">
    <source>
        <dbReference type="ARBA" id="ARBA00022679"/>
    </source>
</evidence>
<comment type="similarity">
    <text evidence="1">Belongs to the plant acyltransferase family.</text>
</comment>
<evidence type="ECO:0000313" key="5">
    <source>
        <dbReference type="Proteomes" id="UP000825729"/>
    </source>
</evidence>